<accession>A0A7S4VV59</accession>
<dbReference type="AlphaFoldDB" id="A0A7S4VV59"/>
<feature type="chain" id="PRO_5031432253" evidence="1">
    <location>
        <begin position="22"/>
        <end position="126"/>
    </location>
</feature>
<sequence>MNLSLVGVMLVAGSSVLSVHGTDGVTTTKTGLRGGNSPQRVLTEVHAASDFLEGGLPPLPSKQEDLFDNEVVVEPTVDEAEIELLQETMRDSIMDAANMEFLKYMEHDGEDILDEMDEEEAGVGRR</sequence>
<feature type="signal peptide" evidence="1">
    <location>
        <begin position="1"/>
        <end position="21"/>
    </location>
</feature>
<evidence type="ECO:0000256" key="1">
    <source>
        <dbReference type="SAM" id="SignalP"/>
    </source>
</evidence>
<proteinExistence type="predicted"/>
<evidence type="ECO:0000313" key="2">
    <source>
        <dbReference type="EMBL" id="CAE4604669.1"/>
    </source>
</evidence>
<reference evidence="2" key="1">
    <citation type="submission" date="2021-01" db="EMBL/GenBank/DDBJ databases">
        <authorList>
            <person name="Corre E."/>
            <person name="Pelletier E."/>
            <person name="Niang G."/>
            <person name="Scheremetjew M."/>
            <person name="Finn R."/>
            <person name="Kale V."/>
            <person name="Holt S."/>
            <person name="Cochrane G."/>
            <person name="Meng A."/>
            <person name="Brown T."/>
            <person name="Cohen L."/>
        </authorList>
    </citation>
    <scope>NUCLEOTIDE SEQUENCE</scope>
    <source>
        <strain evidence="2">GSO104</strain>
    </source>
</reference>
<keyword evidence="1" id="KW-0732">Signal</keyword>
<name>A0A7S4VV59_9STRA</name>
<organism evidence="2">
    <name type="scientific">Ditylum brightwellii</name>
    <dbReference type="NCBI Taxonomy" id="49249"/>
    <lineage>
        <taxon>Eukaryota</taxon>
        <taxon>Sar</taxon>
        <taxon>Stramenopiles</taxon>
        <taxon>Ochrophyta</taxon>
        <taxon>Bacillariophyta</taxon>
        <taxon>Mediophyceae</taxon>
        <taxon>Lithodesmiophycidae</taxon>
        <taxon>Lithodesmiales</taxon>
        <taxon>Lithodesmiaceae</taxon>
        <taxon>Ditylum</taxon>
    </lineage>
</organism>
<dbReference type="EMBL" id="HBNS01016977">
    <property type="protein sequence ID" value="CAE4604669.1"/>
    <property type="molecule type" value="Transcribed_RNA"/>
</dbReference>
<protein>
    <submittedName>
        <fullName evidence="2">Uncharacterized protein</fullName>
    </submittedName>
</protein>
<gene>
    <name evidence="2" type="ORF">DBRI00130_LOCUS13574</name>
</gene>